<keyword evidence="2" id="KW-1185">Reference proteome</keyword>
<dbReference type="EMBL" id="BGZK01000596">
    <property type="protein sequence ID" value="GBP52131.1"/>
    <property type="molecule type" value="Genomic_DNA"/>
</dbReference>
<proteinExistence type="predicted"/>
<sequence>MHRVRVRNRASVGDRRQACLQSGPYLCMRIDATRLFGAEIALGNRCNGDFGYRRVSPHPGLPLFTMRTLLSMTLLSRALQDDGWLATVSDAPLPPYFIGGASVAHWRFLWARASVPARPSLPSIAYESEVCGASPAVLPVPGLQLPRYRGHNVKNNDCSKFNVMLKFNCPRHCRALLRHLPRSGVQAQCRFT</sequence>
<reference evidence="1 2" key="1">
    <citation type="journal article" date="2019" name="Commun. Biol.">
        <title>The bagworm genome reveals a unique fibroin gene that provides high tensile strength.</title>
        <authorList>
            <person name="Kono N."/>
            <person name="Nakamura H."/>
            <person name="Ohtoshi R."/>
            <person name="Tomita M."/>
            <person name="Numata K."/>
            <person name="Arakawa K."/>
        </authorList>
    </citation>
    <scope>NUCLEOTIDE SEQUENCE [LARGE SCALE GENOMIC DNA]</scope>
</reference>
<protein>
    <submittedName>
        <fullName evidence="1">Uncharacterized protein</fullName>
    </submittedName>
</protein>
<dbReference type="Proteomes" id="UP000299102">
    <property type="component" value="Unassembled WGS sequence"/>
</dbReference>
<organism evidence="1 2">
    <name type="scientific">Eumeta variegata</name>
    <name type="common">Bagworm moth</name>
    <name type="synonym">Eumeta japonica</name>
    <dbReference type="NCBI Taxonomy" id="151549"/>
    <lineage>
        <taxon>Eukaryota</taxon>
        <taxon>Metazoa</taxon>
        <taxon>Ecdysozoa</taxon>
        <taxon>Arthropoda</taxon>
        <taxon>Hexapoda</taxon>
        <taxon>Insecta</taxon>
        <taxon>Pterygota</taxon>
        <taxon>Neoptera</taxon>
        <taxon>Endopterygota</taxon>
        <taxon>Lepidoptera</taxon>
        <taxon>Glossata</taxon>
        <taxon>Ditrysia</taxon>
        <taxon>Tineoidea</taxon>
        <taxon>Psychidae</taxon>
        <taxon>Oiketicinae</taxon>
        <taxon>Eumeta</taxon>
    </lineage>
</organism>
<comment type="caution">
    <text evidence="1">The sequence shown here is derived from an EMBL/GenBank/DDBJ whole genome shotgun (WGS) entry which is preliminary data.</text>
</comment>
<accession>A0A4C1WLI5</accession>
<gene>
    <name evidence="1" type="ORF">EVAR_21262_1</name>
</gene>
<evidence type="ECO:0000313" key="2">
    <source>
        <dbReference type="Proteomes" id="UP000299102"/>
    </source>
</evidence>
<name>A0A4C1WLI5_EUMVA</name>
<dbReference type="AlphaFoldDB" id="A0A4C1WLI5"/>
<evidence type="ECO:0000313" key="1">
    <source>
        <dbReference type="EMBL" id="GBP52131.1"/>
    </source>
</evidence>